<protein>
    <recommendedName>
        <fullName evidence="4 15">Ferric uptake regulation protein</fullName>
    </recommendedName>
</protein>
<feature type="binding site" evidence="13">
    <location>
        <position position="92"/>
    </location>
    <ligand>
        <name>Zn(2+)</name>
        <dbReference type="ChEBI" id="CHEBI:29105"/>
    </ligand>
</feature>
<dbReference type="GO" id="GO:1900705">
    <property type="term" value="P:negative regulation of siderophore biosynthetic process"/>
    <property type="evidence" value="ECO:0007669"/>
    <property type="project" value="TreeGrafter"/>
</dbReference>
<dbReference type="GO" id="GO:0000976">
    <property type="term" value="F:transcription cis-regulatory region binding"/>
    <property type="evidence" value="ECO:0007669"/>
    <property type="project" value="TreeGrafter"/>
</dbReference>
<dbReference type="EMBL" id="FMVN01000009">
    <property type="protein sequence ID" value="SCY51858.1"/>
    <property type="molecule type" value="Genomic_DNA"/>
</dbReference>
<dbReference type="FunFam" id="1.10.10.10:FF:000007">
    <property type="entry name" value="Ferric uptake regulation protein"/>
    <property type="match status" value="1"/>
</dbReference>
<dbReference type="Proteomes" id="UP000032414">
    <property type="component" value="Chromosome I"/>
</dbReference>
<evidence type="ECO:0000313" key="17">
    <source>
        <dbReference type="EMBL" id="SCY51858.1"/>
    </source>
</evidence>
<dbReference type="CDD" id="cd07153">
    <property type="entry name" value="Fur_like"/>
    <property type="match status" value="1"/>
</dbReference>
<dbReference type="FunFam" id="3.30.1490.190:FF:000001">
    <property type="entry name" value="Ferric uptake regulation protein"/>
    <property type="match status" value="1"/>
</dbReference>
<evidence type="ECO:0000313" key="18">
    <source>
        <dbReference type="Proteomes" id="UP000032414"/>
    </source>
</evidence>
<gene>
    <name evidence="15 16" type="primary">fur</name>
    <name evidence="16" type="ORF">LMI_0494</name>
    <name evidence="17" type="ORF">SAMN02982997_01932</name>
</gene>
<evidence type="ECO:0000256" key="8">
    <source>
        <dbReference type="ARBA" id="ARBA00022833"/>
    </source>
</evidence>
<dbReference type="STRING" id="451.B6N58_12820"/>
<evidence type="ECO:0000313" key="19">
    <source>
        <dbReference type="Proteomes" id="UP000182998"/>
    </source>
</evidence>
<keyword evidence="9 14" id="KW-0408">Iron</keyword>
<evidence type="ECO:0000256" key="10">
    <source>
        <dbReference type="ARBA" id="ARBA00023015"/>
    </source>
</evidence>
<keyword evidence="8 13" id="KW-0862">Zinc</keyword>
<keyword evidence="12 15" id="KW-0804">Transcription</keyword>
<evidence type="ECO:0000256" key="15">
    <source>
        <dbReference type="RuleBase" id="RU364037"/>
    </source>
</evidence>
<feature type="binding site" evidence="14">
    <location>
        <position position="124"/>
    </location>
    <ligand>
        <name>Fe cation</name>
        <dbReference type="ChEBI" id="CHEBI:24875"/>
    </ligand>
</feature>
<name>A0A098GED5_LEGMI</name>
<reference evidence="17 19" key="3">
    <citation type="submission" date="2016-10" db="EMBL/GenBank/DDBJ databases">
        <authorList>
            <person name="Varghese N."/>
            <person name="Submissions S."/>
        </authorList>
    </citation>
    <scope>NUCLEOTIDE SEQUENCE [LARGE SCALE GENOMIC DNA]</scope>
    <source>
        <strain evidence="17 19">ATCC 33218</strain>
    </source>
</reference>
<dbReference type="PANTHER" id="PTHR33202:SF2">
    <property type="entry name" value="FERRIC UPTAKE REGULATION PROTEIN"/>
    <property type="match status" value="1"/>
</dbReference>
<dbReference type="Gene3D" id="1.10.10.10">
    <property type="entry name" value="Winged helix-like DNA-binding domain superfamily/Winged helix DNA-binding domain"/>
    <property type="match status" value="1"/>
</dbReference>
<feature type="binding site" evidence="14">
    <location>
        <position position="88"/>
    </location>
    <ligand>
        <name>Fe cation</name>
        <dbReference type="ChEBI" id="CHEBI:24875"/>
    </ligand>
</feature>
<evidence type="ECO:0000256" key="9">
    <source>
        <dbReference type="ARBA" id="ARBA00023004"/>
    </source>
</evidence>
<dbReference type="PANTHER" id="PTHR33202">
    <property type="entry name" value="ZINC UPTAKE REGULATION PROTEIN"/>
    <property type="match status" value="1"/>
</dbReference>
<evidence type="ECO:0000256" key="3">
    <source>
        <dbReference type="ARBA" id="ARBA00011738"/>
    </source>
</evidence>
<feature type="binding site" evidence="14">
    <location>
        <position position="107"/>
    </location>
    <ligand>
        <name>Fe cation</name>
        <dbReference type="ChEBI" id="CHEBI:24875"/>
    </ligand>
</feature>
<accession>A0A098GED5</accession>
<dbReference type="InterPro" id="IPR043135">
    <property type="entry name" value="Fur_C"/>
</dbReference>
<dbReference type="PATRIC" id="fig|451.8.peg.73"/>
<evidence type="ECO:0000256" key="5">
    <source>
        <dbReference type="ARBA" id="ARBA00022490"/>
    </source>
</evidence>
<dbReference type="NCBIfam" id="NF006999">
    <property type="entry name" value="PRK09462.1"/>
    <property type="match status" value="1"/>
</dbReference>
<dbReference type="InterPro" id="IPR036388">
    <property type="entry name" value="WH-like_DNA-bd_sf"/>
</dbReference>
<dbReference type="GO" id="GO:0005829">
    <property type="term" value="C:cytosol"/>
    <property type="evidence" value="ECO:0007669"/>
    <property type="project" value="TreeGrafter"/>
</dbReference>
<dbReference type="EMBL" id="LN614830">
    <property type="protein sequence ID" value="CEG59841.1"/>
    <property type="molecule type" value="Genomic_DNA"/>
</dbReference>
<keyword evidence="5 15" id="KW-0963">Cytoplasm</keyword>
<evidence type="ECO:0000256" key="4">
    <source>
        <dbReference type="ARBA" id="ARBA00020910"/>
    </source>
</evidence>
<reference evidence="16" key="1">
    <citation type="submission" date="2014-09" db="EMBL/GenBank/DDBJ databases">
        <authorList>
            <person name="GOMEZ-VALERO Laura"/>
        </authorList>
    </citation>
    <scope>NUCLEOTIDE SEQUENCE</scope>
    <source>
        <strain evidence="16">ATCC33218</strain>
    </source>
</reference>
<dbReference type="Pfam" id="PF01475">
    <property type="entry name" value="FUR"/>
    <property type="match status" value="1"/>
</dbReference>
<keyword evidence="10 15" id="KW-0805">Transcription regulation</keyword>
<proteinExistence type="inferred from homology"/>
<dbReference type="KEGG" id="tmc:LMI_0494"/>
<dbReference type="AlphaFoldDB" id="A0A098GED5"/>
<organism evidence="16 18">
    <name type="scientific">Legionella micdadei</name>
    <name type="common">Tatlockia micdadei</name>
    <dbReference type="NCBI Taxonomy" id="451"/>
    <lineage>
        <taxon>Bacteria</taxon>
        <taxon>Pseudomonadati</taxon>
        <taxon>Pseudomonadota</taxon>
        <taxon>Gammaproteobacteria</taxon>
        <taxon>Legionellales</taxon>
        <taxon>Legionellaceae</taxon>
        <taxon>Legionella</taxon>
    </lineage>
</organism>
<dbReference type="InterPro" id="IPR036390">
    <property type="entry name" value="WH_DNA-bd_sf"/>
</dbReference>
<dbReference type="OrthoDB" id="8659436at2"/>
<evidence type="ECO:0000313" key="16">
    <source>
        <dbReference type="EMBL" id="CEG59841.1"/>
    </source>
</evidence>
<evidence type="ECO:0000256" key="6">
    <source>
        <dbReference type="ARBA" id="ARBA00022491"/>
    </source>
</evidence>
<evidence type="ECO:0000256" key="7">
    <source>
        <dbReference type="ARBA" id="ARBA00022723"/>
    </source>
</evidence>
<keyword evidence="7 13" id="KW-0479">Metal-binding</keyword>
<dbReference type="SUPFAM" id="SSF46785">
    <property type="entry name" value="Winged helix' DNA-binding domain"/>
    <property type="match status" value="1"/>
</dbReference>
<evidence type="ECO:0000256" key="11">
    <source>
        <dbReference type="ARBA" id="ARBA00023125"/>
    </source>
</evidence>
<keyword evidence="6 15" id="KW-0678">Repressor</keyword>
<feature type="binding site" evidence="14">
    <location>
        <position position="86"/>
    </location>
    <ligand>
        <name>Fe cation</name>
        <dbReference type="ChEBI" id="CHEBI:24875"/>
    </ligand>
</feature>
<dbReference type="RefSeq" id="WP_045098362.1">
    <property type="nucleotide sequence ID" value="NZ_CP020614.1"/>
</dbReference>
<evidence type="ECO:0000256" key="12">
    <source>
        <dbReference type="ARBA" id="ARBA00023163"/>
    </source>
</evidence>
<dbReference type="InterPro" id="IPR002481">
    <property type="entry name" value="FUR"/>
</dbReference>
<dbReference type="GO" id="GO:0008270">
    <property type="term" value="F:zinc ion binding"/>
    <property type="evidence" value="ECO:0007669"/>
    <property type="project" value="TreeGrafter"/>
</dbReference>
<comment type="subcellular location">
    <subcellularLocation>
        <location evidence="1 15">Cytoplasm</location>
    </subcellularLocation>
</comment>
<dbReference type="Proteomes" id="UP000182998">
    <property type="component" value="Unassembled WGS sequence"/>
</dbReference>
<dbReference type="GO" id="GO:0045892">
    <property type="term" value="P:negative regulation of DNA-templated transcription"/>
    <property type="evidence" value="ECO:0007669"/>
    <property type="project" value="TreeGrafter"/>
</dbReference>
<evidence type="ECO:0000256" key="1">
    <source>
        <dbReference type="ARBA" id="ARBA00004496"/>
    </source>
</evidence>
<feature type="binding site" evidence="13">
    <location>
        <position position="135"/>
    </location>
    <ligand>
        <name>Zn(2+)</name>
        <dbReference type="ChEBI" id="CHEBI:29105"/>
    </ligand>
</feature>
<feature type="binding site" evidence="13">
    <location>
        <position position="132"/>
    </location>
    <ligand>
        <name>Zn(2+)</name>
        <dbReference type="ChEBI" id="CHEBI:29105"/>
    </ligand>
</feature>
<reference evidence="18" key="2">
    <citation type="submission" date="2014-09" db="EMBL/GenBank/DDBJ databases">
        <authorList>
            <person name="Gomez-Valero L."/>
        </authorList>
    </citation>
    <scope>NUCLEOTIDE SEQUENCE [LARGE SCALE GENOMIC DNA]</scope>
    <source>
        <strain evidence="18">ATCC33218</strain>
    </source>
</reference>
<dbReference type="HOGENOM" id="CLU_096072_3_3_6"/>
<comment type="cofactor">
    <cofactor evidence="13">
        <name>Zn(2+)</name>
        <dbReference type="ChEBI" id="CHEBI:29105"/>
    </cofactor>
    <text evidence="13">Binds 1 zinc ion per subunit.</text>
</comment>
<dbReference type="GO" id="GO:0003700">
    <property type="term" value="F:DNA-binding transcription factor activity"/>
    <property type="evidence" value="ECO:0007669"/>
    <property type="project" value="UniProtKB-UniRule"/>
</dbReference>
<comment type="subunit">
    <text evidence="3 15">Homodimer.</text>
</comment>
<sequence length="138" mass="15591">MEESQQLKDAGLKITMPRVKILQILEQSPQHHLSAEGVYKALLDMGEDVGLATVYRVLTQFEAAGLVTRHNFEGGHSVFELSQGEHHDHLVCVKCGRVEEFVDKIIEERQKMIAENAQFKMTDHALNIYGLCPDCQKT</sequence>
<comment type="cofactor">
    <cofactor evidence="14">
        <name>Mn(2+)</name>
        <dbReference type="ChEBI" id="CHEBI:29035"/>
    </cofactor>
    <cofactor evidence="14">
        <name>Fe(2+)</name>
        <dbReference type="ChEBI" id="CHEBI:29033"/>
    </cofactor>
    <text evidence="14">Binds 1 Mn(2+) or Fe(2+) ion per subunit.</text>
</comment>
<keyword evidence="19" id="KW-1185">Reference proteome</keyword>
<evidence type="ECO:0000256" key="2">
    <source>
        <dbReference type="ARBA" id="ARBA00007957"/>
    </source>
</evidence>
<comment type="similarity">
    <text evidence="2 15">Belongs to the Fur family.</text>
</comment>
<evidence type="ECO:0000256" key="14">
    <source>
        <dbReference type="PIRSR" id="PIRSR602481-2"/>
    </source>
</evidence>
<keyword evidence="11 15" id="KW-0238">DNA-binding</keyword>
<evidence type="ECO:0000256" key="13">
    <source>
        <dbReference type="PIRSR" id="PIRSR602481-1"/>
    </source>
</evidence>
<feature type="binding site" evidence="13">
    <location>
        <position position="95"/>
    </location>
    <ligand>
        <name>Zn(2+)</name>
        <dbReference type="ChEBI" id="CHEBI:29105"/>
    </ligand>
</feature>
<dbReference type="Gene3D" id="3.30.1490.190">
    <property type="match status" value="1"/>
</dbReference>